<keyword evidence="4 7" id="KW-0812">Transmembrane</keyword>
<keyword evidence="6 7" id="KW-0472">Membrane</keyword>
<dbReference type="InterPro" id="IPR008693">
    <property type="entry name" value="MmpS"/>
</dbReference>
<evidence type="ECO:0000256" key="4">
    <source>
        <dbReference type="ARBA" id="ARBA00022692"/>
    </source>
</evidence>
<evidence type="ECO:0000256" key="1">
    <source>
        <dbReference type="ARBA" id="ARBA00004236"/>
    </source>
</evidence>
<gene>
    <name evidence="8" type="primary">mmpS4_3</name>
    <name evidence="8" type="ORF">LAUMK42_04951</name>
</gene>
<comment type="subcellular location">
    <subcellularLocation>
        <location evidence="1">Cell membrane</location>
    </subcellularLocation>
</comment>
<accession>A0AB38UZ07</accession>
<evidence type="ECO:0000256" key="7">
    <source>
        <dbReference type="SAM" id="Phobius"/>
    </source>
</evidence>
<keyword evidence="3" id="KW-1003">Cell membrane</keyword>
<evidence type="ECO:0000313" key="8">
    <source>
        <dbReference type="EMBL" id="VAZ86108.1"/>
    </source>
</evidence>
<evidence type="ECO:0000256" key="3">
    <source>
        <dbReference type="ARBA" id="ARBA00022475"/>
    </source>
</evidence>
<protein>
    <submittedName>
        <fullName evidence="8">Siderophore export accessory protein MmpS4</fullName>
    </submittedName>
</protein>
<sequence>MISILNALRRLWIPLVVVVAMATSGFTVYRLHGIFGAQSISAASGESFDQIVPFNPKRVEYEVVGPQGTSGSISYLDENAQPQRAGFTTLPWTHTFTTTIPAVFANIVAQGNSNTIGCRITVNGELKEQQYANEVNAQTFCLVKSG</sequence>
<comment type="similarity">
    <text evidence="2">Belongs to the MmpS family.</text>
</comment>
<keyword evidence="5 7" id="KW-1133">Transmembrane helix</keyword>
<comment type="caution">
    <text evidence="8">The sequence shown here is derived from an EMBL/GenBank/DDBJ whole genome shotgun (WGS) entry which is preliminary data.</text>
</comment>
<dbReference type="InterPro" id="IPR038468">
    <property type="entry name" value="MmpS_C"/>
</dbReference>
<reference evidence="8 9" key="1">
    <citation type="submission" date="2018-09" db="EMBL/GenBank/DDBJ databases">
        <authorList>
            <person name="Tagini F."/>
        </authorList>
    </citation>
    <scope>NUCLEOTIDE SEQUENCE [LARGE SCALE GENOMIC DNA]</scope>
    <source>
        <strain evidence="8 9">MK42</strain>
    </source>
</reference>
<proteinExistence type="inferred from homology"/>
<dbReference type="AlphaFoldDB" id="A0AB38UZ07"/>
<evidence type="ECO:0000256" key="6">
    <source>
        <dbReference type="ARBA" id="ARBA00023136"/>
    </source>
</evidence>
<organism evidence="8 9">
    <name type="scientific">Mycobacterium persicum</name>
    <dbReference type="NCBI Taxonomy" id="1487726"/>
    <lineage>
        <taxon>Bacteria</taxon>
        <taxon>Bacillati</taxon>
        <taxon>Actinomycetota</taxon>
        <taxon>Actinomycetes</taxon>
        <taxon>Mycobacteriales</taxon>
        <taxon>Mycobacteriaceae</taxon>
        <taxon>Mycobacterium</taxon>
    </lineage>
</organism>
<dbReference type="EMBL" id="UPHL01000142">
    <property type="protein sequence ID" value="VAZ86108.1"/>
    <property type="molecule type" value="Genomic_DNA"/>
</dbReference>
<evidence type="ECO:0000313" key="9">
    <source>
        <dbReference type="Proteomes" id="UP000279331"/>
    </source>
</evidence>
<evidence type="ECO:0000256" key="2">
    <source>
        <dbReference type="ARBA" id="ARBA00007531"/>
    </source>
</evidence>
<dbReference type="GO" id="GO:0005886">
    <property type="term" value="C:plasma membrane"/>
    <property type="evidence" value="ECO:0007669"/>
    <property type="project" value="UniProtKB-SubCell"/>
</dbReference>
<name>A0AB38UZ07_9MYCO</name>
<dbReference type="Pfam" id="PF05423">
    <property type="entry name" value="Mycobact_memb"/>
    <property type="match status" value="1"/>
</dbReference>
<dbReference type="Gene3D" id="2.60.40.2880">
    <property type="entry name" value="MmpS1-5, C-terminal soluble domain"/>
    <property type="match status" value="1"/>
</dbReference>
<dbReference type="Proteomes" id="UP000279331">
    <property type="component" value="Unassembled WGS sequence"/>
</dbReference>
<evidence type="ECO:0000256" key="5">
    <source>
        <dbReference type="ARBA" id="ARBA00022989"/>
    </source>
</evidence>
<feature type="transmembrane region" description="Helical" evidence="7">
    <location>
        <begin position="12"/>
        <end position="31"/>
    </location>
</feature>